<keyword evidence="7" id="KW-0547">Nucleotide-binding</keyword>
<feature type="transmembrane region" description="Helical" evidence="12">
    <location>
        <begin position="60"/>
        <end position="83"/>
    </location>
</feature>
<dbReference type="RefSeq" id="WP_065853722.1">
    <property type="nucleotide sequence ID" value="NZ_LYPC01000022.1"/>
</dbReference>
<dbReference type="STRING" id="512399.A8709_18920"/>
<evidence type="ECO:0000256" key="10">
    <source>
        <dbReference type="ARBA" id="ARBA00023012"/>
    </source>
</evidence>
<dbReference type="Gene3D" id="1.10.287.130">
    <property type="match status" value="1"/>
</dbReference>
<evidence type="ECO:0000256" key="4">
    <source>
        <dbReference type="ARBA" id="ARBA00022475"/>
    </source>
</evidence>
<dbReference type="InterPro" id="IPR003594">
    <property type="entry name" value="HATPase_dom"/>
</dbReference>
<comment type="subcellular location">
    <subcellularLocation>
        <location evidence="2">Cell membrane</location>
        <topology evidence="2">Multi-pass membrane protein</topology>
    </subcellularLocation>
</comment>
<feature type="domain" description="Histidine kinase" evidence="13">
    <location>
        <begin position="144"/>
        <end position="356"/>
    </location>
</feature>
<dbReference type="CDD" id="cd00075">
    <property type="entry name" value="HATPase"/>
    <property type="match status" value="1"/>
</dbReference>
<evidence type="ECO:0000313" key="15">
    <source>
        <dbReference type="EMBL" id="OCT13661.1"/>
    </source>
</evidence>
<keyword evidence="11 12" id="KW-0472">Membrane</keyword>
<name>A0A1C1A046_9BACL</name>
<dbReference type="SMART" id="SM00304">
    <property type="entry name" value="HAMP"/>
    <property type="match status" value="1"/>
</dbReference>
<keyword evidence="8 15" id="KW-0418">Kinase</keyword>
<dbReference type="Pfam" id="PF00512">
    <property type="entry name" value="HisKA"/>
    <property type="match status" value="1"/>
</dbReference>
<dbReference type="SUPFAM" id="SSF158472">
    <property type="entry name" value="HAMP domain-like"/>
    <property type="match status" value="1"/>
</dbReference>
<protein>
    <recommendedName>
        <fullName evidence="3">histidine kinase</fullName>
        <ecNumber evidence="3">2.7.13.3</ecNumber>
    </recommendedName>
</protein>
<dbReference type="InterPro" id="IPR003660">
    <property type="entry name" value="HAMP_dom"/>
</dbReference>
<dbReference type="SMART" id="SM00388">
    <property type="entry name" value="HisKA"/>
    <property type="match status" value="1"/>
</dbReference>
<dbReference type="PANTHER" id="PTHR45453:SF1">
    <property type="entry name" value="PHOSPHATE REGULON SENSOR PROTEIN PHOR"/>
    <property type="match status" value="1"/>
</dbReference>
<dbReference type="Gene3D" id="3.30.565.10">
    <property type="entry name" value="Histidine kinase-like ATPase, C-terminal domain"/>
    <property type="match status" value="1"/>
</dbReference>
<sequence length="356" mass="39253">MRGLYARIAIAFICVASGVLLISTIAFVWATYYHFSMYQKQTMDAPMNAPTFGTHFEQALIQSVLISAIIGILLAVVLSLFVAKRITAPLIHMKEIAEQMANGDLAVRTAVRGNDELTDLGGSLNHLAAQLVQQEHLRKTMTADVAHELRTPLTTLKSHIEAMIDGVWEPTPTRLASCFEEVERLRYLVGDLEQLTEMESPDFKLNLQDESVTSLIQHQVEAHMASFEQKGVDLLSRGSSGIKANLDRQRLGQILANLLTNALKFTPPGGKVAIDVHEETTHVVVVVSDTGRGIHGDDLPYVFERFYRVDKSRERKTGGSGIGLTIVKKLVEAHGGTIRIESELGIGTTVYIHFPL</sequence>
<evidence type="ECO:0000259" key="14">
    <source>
        <dbReference type="PROSITE" id="PS50885"/>
    </source>
</evidence>
<gene>
    <name evidence="15" type="ORF">A8709_18920</name>
</gene>
<dbReference type="InterPro" id="IPR004358">
    <property type="entry name" value="Sig_transdc_His_kin-like_C"/>
</dbReference>
<dbReference type="Proteomes" id="UP000093309">
    <property type="component" value="Unassembled WGS sequence"/>
</dbReference>
<dbReference type="GO" id="GO:0005886">
    <property type="term" value="C:plasma membrane"/>
    <property type="evidence" value="ECO:0007669"/>
    <property type="project" value="UniProtKB-SubCell"/>
</dbReference>
<feature type="transmembrane region" description="Helical" evidence="12">
    <location>
        <begin position="9"/>
        <end position="32"/>
    </location>
</feature>
<keyword evidence="9" id="KW-0067">ATP-binding</keyword>
<dbReference type="InterPro" id="IPR036097">
    <property type="entry name" value="HisK_dim/P_sf"/>
</dbReference>
<comment type="catalytic activity">
    <reaction evidence="1">
        <text>ATP + protein L-histidine = ADP + protein N-phospho-L-histidine.</text>
        <dbReference type="EC" id="2.7.13.3"/>
    </reaction>
</comment>
<dbReference type="SUPFAM" id="SSF55874">
    <property type="entry name" value="ATPase domain of HSP90 chaperone/DNA topoisomerase II/histidine kinase"/>
    <property type="match status" value="1"/>
</dbReference>
<dbReference type="PROSITE" id="PS50109">
    <property type="entry name" value="HIS_KIN"/>
    <property type="match status" value="1"/>
</dbReference>
<dbReference type="GO" id="GO:0016036">
    <property type="term" value="P:cellular response to phosphate starvation"/>
    <property type="evidence" value="ECO:0007669"/>
    <property type="project" value="TreeGrafter"/>
</dbReference>
<dbReference type="EC" id="2.7.13.3" evidence="3"/>
<accession>A0A1C1A046</accession>
<dbReference type="SUPFAM" id="SSF47384">
    <property type="entry name" value="Homodimeric domain of signal transducing histidine kinase"/>
    <property type="match status" value="1"/>
</dbReference>
<evidence type="ECO:0000259" key="13">
    <source>
        <dbReference type="PROSITE" id="PS50109"/>
    </source>
</evidence>
<dbReference type="PROSITE" id="PS50885">
    <property type="entry name" value="HAMP"/>
    <property type="match status" value="1"/>
</dbReference>
<keyword evidence="6" id="KW-0808">Transferase</keyword>
<evidence type="ECO:0000256" key="9">
    <source>
        <dbReference type="ARBA" id="ARBA00022840"/>
    </source>
</evidence>
<dbReference type="Pfam" id="PF02518">
    <property type="entry name" value="HATPase_c"/>
    <property type="match status" value="1"/>
</dbReference>
<evidence type="ECO:0000256" key="6">
    <source>
        <dbReference type="ARBA" id="ARBA00022679"/>
    </source>
</evidence>
<dbReference type="GO" id="GO:0005524">
    <property type="term" value="F:ATP binding"/>
    <property type="evidence" value="ECO:0007669"/>
    <property type="project" value="UniProtKB-KW"/>
</dbReference>
<keyword evidence="16" id="KW-1185">Reference proteome</keyword>
<evidence type="ECO:0000256" key="12">
    <source>
        <dbReference type="SAM" id="Phobius"/>
    </source>
</evidence>
<feature type="domain" description="HAMP" evidence="14">
    <location>
        <begin position="84"/>
        <end position="136"/>
    </location>
</feature>
<evidence type="ECO:0000256" key="5">
    <source>
        <dbReference type="ARBA" id="ARBA00022553"/>
    </source>
</evidence>
<evidence type="ECO:0000256" key="1">
    <source>
        <dbReference type="ARBA" id="ARBA00000085"/>
    </source>
</evidence>
<dbReference type="AlphaFoldDB" id="A0A1C1A046"/>
<keyword evidence="12" id="KW-0812">Transmembrane</keyword>
<evidence type="ECO:0000313" key="16">
    <source>
        <dbReference type="Proteomes" id="UP000093309"/>
    </source>
</evidence>
<reference evidence="16" key="1">
    <citation type="submission" date="2016-05" db="EMBL/GenBank/DDBJ databases">
        <title>Paenibacillus oryzae. sp. nov., isolated from the rice root.</title>
        <authorList>
            <person name="Zhang J."/>
            <person name="Zhang X."/>
        </authorList>
    </citation>
    <scope>NUCLEOTIDE SEQUENCE [LARGE SCALE GENOMIC DNA]</scope>
    <source>
        <strain evidence="16">KCTC13222</strain>
    </source>
</reference>
<evidence type="ECO:0000256" key="8">
    <source>
        <dbReference type="ARBA" id="ARBA00022777"/>
    </source>
</evidence>
<dbReference type="InterPro" id="IPR036890">
    <property type="entry name" value="HATPase_C_sf"/>
</dbReference>
<evidence type="ECO:0000256" key="2">
    <source>
        <dbReference type="ARBA" id="ARBA00004651"/>
    </source>
</evidence>
<keyword evidence="5" id="KW-0597">Phosphoprotein</keyword>
<dbReference type="CDD" id="cd06225">
    <property type="entry name" value="HAMP"/>
    <property type="match status" value="1"/>
</dbReference>
<keyword evidence="4" id="KW-1003">Cell membrane</keyword>
<dbReference type="Gene3D" id="6.10.340.10">
    <property type="match status" value="1"/>
</dbReference>
<dbReference type="InterPro" id="IPR050351">
    <property type="entry name" value="BphY/WalK/GraS-like"/>
</dbReference>
<evidence type="ECO:0000256" key="11">
    <source>
        <dbReference type="ARBA" id="ARBA00023136"/>
    </source>
</evidence>
<dbReference type="GO" id="GO:0000155">
    <property type="term" value="F:phosphorelay sensor kinase activity"/>
    <property type="evidence" value="ECO:0007669"/>
    <property type="project" value="InterPro"/>
</dbReference>
<proteinExistence type="predicted"/>
<dbReference type="GO" id="GO:0004721">
    <property type="term" value="F:phosphoprotein phosphatase activity"/>
    <property type="evidence" value="ECO:0007669"/>
    <property type="project" value="TreeGrafter"/>
</dbReference>
<dbReference type="CDD" id="cd00082">
    <property type="entry name" value="HisKA"/>
    <property type="match status" value="1"/>
</dbReference>
<evidence type="ECO:0000256" key="7">
    <source>
        <dbReference type="ARBA" id="ARBA00022741"/>
    </source>
</evidence>
<dbReference type="FunFam" id="3.30.565.10:FF:000006">
    <property type="entry name" value="Sensor histidine kinase WalK"/>
    <property type="match status" value="1"/>
</dbReference>
<dbReference type="EMBL" id="LYPC01000022">
    <property type="protein sequence ID" value="OCT13661.1"/>
    <property type="molecule type" value="Genomic_DNA"/>
</dbReference>
<keyword evidence="12" id="KW-1133">Transmembrane helix</keyword>
<evidence type="ECO:0000256" key="3">
    <source>
        <dbReference type="ARBA" id="ARBA00012438"/>
    </source>
</evidence>
<dbReference type="OrthoDB" id="9813151at2"/>
<dbReference type="InterPro" id="IPR005467">
    <property type="entry name" value="His_kinase_dom"/>
</dbReference>
<keyword evidence="10" id="KW-0902">Two-component regulatory system</keyword>
<dbReference type="InterPro" id="IPR003661">
    <property type="entry name" value="HisK_dim/P_dom"/>
</dbReference>
<comment type="caution">
    <text evidence="15">The sequence shown here is derived from an EMBL/GenBank/DDBJ whole genome shotgun (WGS) entry which is preliminary data.</text>
</comment>
<dbReference type="PRINTS" id="PR00344">
    <property type="entry name" value="BCTRLSENSOR"/>
</dbReference>
<dbReference type="PANTHER" id="PTHR45453">
    <property type="entry name" value="PHOSPHATE REGULON SENSOR PROTEIN PHOR"/>
    <property type="match status" value="1"/>
</dbReference>
<organism evidence="15 16">
    <name type="scientific">Paenibacillus pectinilyticus</name>
    <dbReference type="NCBI Taxonomy" id="512399"/>
    <lineage>
        <taxon>Bacteria</taxon>
        <taxon>Bacillati</taxon>
        <taxon>Bacillota</taxon>
        <taxon>Bacilli</taxon>
        <taxon>Bacillales</taxon>
        <taxon>Paenibacillaceae</taxon>
        <taxon>Paenibacillus</taxon>
    </lineage>
</organism>
<dbReference type="Pfam" id="PF00672">
    <property type="entry name" value="HAMP"/>
    <property type="match status" value="1"/>
</dbReference>
<dbReference type="SMART" id="SM00387">
    <property type="entry name" value="HATPase_c"/>
    <property type="match status" value="1"/>
</dbReference>